<dbReference type="Gene3D" id="3.10.129.10">
    <property type="entry name" value="Hotdog Thioesterase"/>
    <property type="match status" value="1"/>
</dbReference>
<gene>
    <name evidence="2" type="ORF">M3P21_02870</name>
</gene>
<dbReference type="RefSeq" id="WP_249706635.1">
    <property type="nucleotide sequence ID" value="NZ_JAMFMB010000002.1"/>
</dbReference>
<reference evidence="2" key="1">
    <citation type="submission" date="2022-05" db="EMBL/GenBank/DDBJ databases">
        <authorList>
            <person name="Park J.-S."/>
        </authorList>
    </citation>
    <scope>NUCLEOTIDE SEQUENCE</scope>
    <source>
        <strain evidence="2">2012CJ41-6</strain>
    </source>
</reference>
<evidence type="ECO:0000313" key="3">
    <source>
        <dbReference type="Proteomes" id="UP001203880"/>
    </source>
</evidence>
<dbReference type="EMBL" id="JAMFMB010000002">
    <property type="protein sequence ID" value="MCL6282461.1"/>
    <property type="molecule type" value="Genomic_DNA"/>
</dbReference>
<accession>A0ABT0PXX0</accession>
<organism evidence="2 3">
    <name type="scientific">Ruegeria spongiae</name>
    <dbReference type="NCBI Taxonomy" id="2942209"/>
    <lineage>
        <taxon>Bacteria</taxon>
        <taxon>Pseudomonadati</taxon>
        <taxon>Pseudomonadota</taxon>
        <taxon>Alphaproteobacteria</taxon>
        <taxon>Rhodobacterales</taxon>
        <taxon>Roseobacteraceae</taxon>
        <taxon>Ruegeria</taxon>
    </lineage>
</organism>
<feature type="domain" description="MaoC-like" evidence="1">
    <location>
        <begin position="15"/>
        <end position="135"/>
    </location>
</feature>
<dbReference type="SUPFAM" id="SSF54637">
    <property type="entry name" value="Thioesterase/thiol ester dehydrase-isomerase"/>
    <property type="match status" value="1"/>
</dbReference>
<keyword evidence="3" id="KW-1185">Reference proteome</keyword>
<proteinExistence type="predicted"/>
<comment type="caution">
    <text evidence="2">The sequence shown here is derived from an EMBL/GenBank/DDBJ whole genome shotgun (WGS) entry which is preliminary data.</text>
</comment>
<evidence type="ECO:0000313" key="2">
    <source>
        <dbReference type="EMBL" id="MCL6282461.1"/>
    </source>
</evidence>
<dbReference type="InterPro" id="IPR039375">
    <property type="entry name" value="NodN-like"/>
</dbReference>
<dbReference type="InterPro" id="IPR029069">
    <property type="entry name" value="HotDog_dom_sf"/>
</dbReference>
<evidence type="ECO:0000259" key="1">
    <source>
        <dbReference type="Pfam" id="PF01575"/>
    </source>
</evidence>
<dbReference type="CDD" id="cd03450">
    <property type="entry name" value="NodN"/>
    <property type="match status" value="1"/>
</dbReference>
<dbReference type="InterPro" id="IPR002539">
    <property type="entry name" value="MaoC-like_dom"/>
</dbReference>
<protein>
    <submittedName>
        <fullName evidence="2">MaoC family dehydratase</fullName>
    </submittedName>
</protein>
<dbReference type="Proteomes" id="UP001203880">
    <property type="component" value="Unassembled WGS sequence"/>
</dbReference>
<dbReference type="PANTHER" id="PTHR42993">
    <property type="entry name" value="MAOC-LIKE DEHYDRATASE DOMAIN-CONTAINING PROTEIN"/>
    <property type="match status" value="1"/>
</dbReference>
<name>A0ABT0PXX0_9RHOB</name>
<sequence>MTAPANFTTKTLADAVGHDFGVSDPIEVTQEMINAFADVTGDHQWIHVDIEKATKFGPFGGTIAHGFLTLSLLAAATESSGAVPPDAKAVLNYGLGKVRFLAPVLAGTSVQSNFKLVGVEDKGDGKQLIKMEATLQDVGSEAPAVVAELLAMVIG</sequence>
<dbReference type="Pfam" id="PF01575">
    <property type="entry name" value="MaoC_dehydratas"/>
    <property type="match status" value="1"/>
</dbReference>
<dbReference type="PANTHER" id="PTHR42993:SF1">
    <property type="entry name" value="MAOC-LIKE DEHYDRATASE DOMAIN-CONTAINING PROTEIN"/>
    <property type="match status" value="1"/>
</dbReference>